<comment type="caution">
    <text evidence="1">The sequence shown here is derived from an EMBL/GenBank/DDBJ whole genome shotgun (WGS) entry which is preliminary data.</text>
</comment>
<reference evidence="1 2" key="1">
    <citation type="journal article" date="2018" name="Front. Plant Sci.">
        <title>Red Clover (Trifolium pratense) and Zigzag Clover (T. medium) - A Picture of Genomic Similarities and Differences.</title>
        <authorList>
            <person name="Dluhosova J."/>
            <person name="Istvanek J."/>
            <person name="Nedelnik J."/>
            <person name="Repkova J."/>
        </authorList>
    </citation>
    <scope>NUCLEOTIDE SEQUENCE [LARGE SCALE GENOMIC DNA]</scope>
    <source>
        <strain evidence="2">cv. 10/8</strain>
        <tissue evidence="1">Leaf</tissue>
    </source>
</reference>
<dbReference type="Proteomes" id="UP000265520">
    <property type="component" value="Unassembled WGS sequence"/>
</dbReference>
<evidence type="ECO:0000313" key="2">
    <source>
        <dbReference type="Proteomes" id="UP000265520"/>
    </source>
</evidence>
<protein>
    <submittedName>
        <fullName evidence="1">Homeobox protein LUMINIDEPENDENS-like</fullName>
    </submittedName>
</protein>
<proteinExistence type="predicted"/>
<keyword evidence="1" id="KW-0238">DNA-binding</keyword>
<dbReference type="GO" id="GO:0003677">
    <property type="term" value="F:DNA binding"/>
    <property type="evidence" value="ECO:0007669"/>
    <property type="project" value="UniProtKB-KW"/>
</dbReference>
<organism evidence="1 2">
    <name type="scientific">Trifolium medium</name>
    <dbReference type="NCBI Taxonomy" id="97028"/>
    <lineage>
        <taxon>Eukaryota</taxon>
        <taxon>Viridiplantae</taxon>
        <taxon>Streptophyta</taxon>
        <taxon>Embryophyta</taxon>
        <taxon>Tracheophyta</taxon>
        <taxon>Spermatophyta</taxon>
        <taxon>Magnoliopsida</taxon>
        <taxon>eudicotyledons</taxon>
        <taxon>Gunneridae</taxon>
        <taxon>Pentapetalae</taxon>
        <taxon>rosids</taxon>
        <taxon>fabids</taxon>
        <taxon>Fabales</taxon>
        <taxon>Fabaceae</taxon>
        <taxon>Papilionoideae</taxon>
        <taxon>50 kb inversion clade</taxon>
        <taxon>NPAAA clade</taxon>
        <taxon>Hologalegina</taxon>
        <taxon>IRL clade</taxon>
        <taxon>Trifolieae</taxon>
        <taxon>Trifolium</taxon>
    </lineage>
</organism>
<keyword evidence="2" id="KW-1185">Reference proteome</keyword>
<feature type="non-terminal residue" evidence="1">
    <location>
        <position position="46"/>
    </location>
</feature>
<accession>A0A392PWY9</accession>
<dbReference type="AlphaFoldDB" id="A0A392PWY9"/>
<keyword evidence="1" id="KW-0371">Homeobox</keyword>
<sequence length="46" mass="5403">MDLKEPLWEKCKRVKIPWKTPAAGKKCSKDREQTILRGMAVVEFKE</sequence>
<name>A0A392PWY9_9FABA</name>
<evidence type="ECO:0000313" key="1">
    <source>
        <dbReference type="EMBL" id="MCI16618.1"/>
    </source>
</evidence>
<dbReference type="EMBL" id="LXQA010101690">
    <property type="protein sequence ID" value="MCI16618.1"/>
    <property type="molecule type" value="Genomic_DNA"/>
</dbReference>